<organism evidence="1">
    <name type="scientific">Anguilla anguilla</name>
    <name type="common">European freshwater eel</name>
    <name type="synonym">Muraena anguilla</name>
    <dbReference type="NCBI Taxonomy" id="7936"/>
    <lineage>
        <taxon>Eukaryota</taxon>
        <taxon>Metazoa</taxon>
        <taxon>Chordata</taxon>
        <taxon>Craniata</taxon>
        <taxon>Vertebrata</taxon>
        <taxon>Euteleostomi</taxon>
        <taxon>Actinopterygii</taxon>
        <taxon>Neopterygii</taxon>
        <taxon>Teleostei</taxon>
        <taxon>Anguilliformes</taxon>
        <taxon>Anguillidae</taxon>
        <taxon>Anguilla</taxon>
    </lineage>
</organism>
<dbReference type="EMBL" id="GBXM01063463">
    <property type="protein sequence ID" value="JAH45114.1"/>
    <property type="molecule type" value="Transcribed_RNA"/>
</dbReference>
<accession>A0A0E9SUR0</accession>
<dbReference type="AlphaFoldDB" id="A0A0E9SUR0"/>
<protein>
    <submittedName>
        <fullName evidence="1">Uncharacterized protein</fullName>
    </submittedName>
</protein>
<evidence type="ECO:0000313" key="1">
    <source>
        <dbReference type="EMBL" id="JAH45114.1"/>
    </source>
</evidence>
<reference evidence="1" key="1">
    <citation type="submission" date="2014-11" db="EMBL/GenBank/DDBJ databases">
        <authorList>
            <person name="Amaro Gonzalez C."/>
        </authorList>
    </citation>
    <scope>NUCLEOTIDE SEQUENCE</scope>
</reference>
<reference evidence="1" key="2">
    <citation type="journal article" date="2015" name="Fish Shellfish Immunol.">
        <title>Early steps in the European eel (Anguilla anguilla)-Vibrio vulnificus interaction in the gills: Role of the RtxA13 toxin.</title>
        <authorList>
            <person name="Callol A."/>
            <person name="Pajuelo D."/>
            <person name="Ebbesson L."/>
            <person name="Teles M."/>
            <person name="MacKenzie S."/>
            <person name="Amaro C."/>
        </authorList>
    </citation>
    <scope>NUCLEOTIDE SEQUENCE</scope>
</reference>
<name>A0A0E9SUR0_ANGAN</name>
<proteinExistence type="predicted"/>
<sequence length="58" mass="6090">MAAPALSEGRASGLITSLVESAARCGTPPRNSSPRFSFSAAYSVIQKLFSSSQLISER</sequence>